<name>W9S6X3_9ROSA</name>
<dbReference type="InterPro" id="IPR002156">
    <property type="entry name" value="RNaseH_domain"/>
</dbReference>
<dbReference type="Proteomes" id="UP000030645">
    <property type="component" value="Unassembled WGS sequence"/>
</dbReference>
<organism evidence="2 3">
    <name type="scientific">Morus notabilis</name>
    <dbReference type="NCBI Taxonomy" id="981085"/>
    <lineage>
        <taxon>Eukaryota</taxon>
        <taxon>Viridiplantae</taxon>
        <taxon>Streptophyta</taxon>
        <taxon>Embryophyta</taxon>
        <taxon>Tracheophyta</taxon>
        <taxon>Spermatophyta</taxon>
        <taxon>Magnoliopsida</taxon>
        <taxon>eudicotyledons</taxon>
        <taxon>Gunneridae</taxon>
        <taxon>Pentapetalae</taxon>
        <taxon>rosids</taxon>
        <taxon>fabids</taxon>
        <taxon>Rosales</taxon>
        <taxon>Moraceae</taxon>
        <taxon>Moreae</taxon>
        <taxon>Morus</taxon>
    </lineage>
</organism>
<reference evidence="3" key="1">
    <citation type="submission" date="2013-01" db="EMBL/GenBank/DDBJ databases">
        <title>Draft Genome Sequence of a Mulberry Tree, Morus notabilis C.K. Schneid.</title>
        <authorList>
            <person name="He N."/>
            <person name="Zhao S."/>
        </authorList>
    </citation>
    <scope>NUCLEOTIDE SEQUENCE</scope>
</reference>
<sequence length="69" mass="7780">MLVTLYGVALWPRKFGKLGSIWPKLKVVECLAIREGITFALERGFHNWVLESDANNVVRAIQLPSSRAL</sequence>
<gene>
    <name evidence="2" type="ORF">L484_024587</name>
</gene>
<dbReference type="EMBL" id="KE345062">
    <property type="protein sequence ID" value="EXB93243.1"/>
    <property type="molecule type" value="Genomic_DNA"/>
</dbReference>
<dbReference type="Pfam" id="PF13456">
    <property type="entry name" value="RVT_3"/>
    <property type="match status" value="1"/>
</dbReference>
<dbReference type="GO" id="GO:0004523">
    <property type="term" value="F:RNA-DNA hybrid ribonuclease activity"/>
    <property type="evidence" value="ECO:0007669"/>
    <property type="project" value="InterPro"/>
</dbReference>
<evidence type="ECO:0000313" key="3">
    <source>
        <dbReference type="Proteomes" id="UP000030645"/>
    </source>
</evidence>
<accession>W9S6X3</accession>
<evidence type="ECO:0000313" key="2">
    <source>
        <dbReference type="EMBL" id="EXB93243.1"/>
    </source>
</evidence>
<evidence type="ECO:0000259" key="1">
    <source>
        <dbReference type="Pfam" id="PF13456"/>
    </source>
</evidence>
<dbReference type="AlphaFoldDB" id="W9S6X3"/>
<dbReference type="GO" id="GO:0003676">
    <property type="term" value="F:nucleic acid binding"/>
    <property type="evidence" value="ECO:0007669"/>
    <property type="project" value="InterPro"/>
</dbReference>
<feature type="domain" description="RNase H type-1" evidence="1">
    <location>
        <begin position="26"/>
        <end position="62"/>
    </location>
</feature>
<keyword evidence="3" id="KW-1185">Reference proteome</keyword>
<proteinExistence type="predicted"/>
<protein>
    <recommendedName>
        <fullName evidence="1">RNase H type-1 domain-containing protein</fullName>
    </recommendedName>
</protein>